<reference evidence="2 3" key="1">
    <citation type="journal article" date="2010" name="Stand. Genomic Sci.">
        <title>Complete genome sequence of Desulfarculus baarsii type strain (2st14).</title>
        <authorList>
            <person name="Sun H."/>
            <person name="Spring S."/>
            <person name="Lapidus A."/>
            <person name="Davenport K."/>
            <person name="Del Rio T.G."/>
            <person name="Tice H."/>
            <person name="Nolan M."/>
            <person name="Copeland A."/>
            <person name="Cheng J.F."/>
            <person name="Lucas S."/>
            <person name="Tapia R."/>
            <person name="Goodwin L."/>
            <person name="Pitluck S."/>
            <person name="Ivanova N."/>
            <person name="Pagani I."/>
            <person name="Mavromatis K."/>
            <person name="Ovchinnikova G."/>
            <person name="Pati A."/>
            <person name="Chen A."/>
            <person name="Palaniappan K."/>
            <person name="Hauser L."/>
            <person name="Chang Y.J."/>
            <person name="Jeffries C.D."/>
            <person name="Detter J.C."/>
            <person name="Han C."/>
            <person name="Rohde M."/>
            <person name="Brambilla E."/>
            <person name="Goker M."/>
            <person name="Woyke T."/>
            <person name="Bristow J."/>
            <person name="Eisen J.A."/>
            <person name="Markowitz V."/>
            <person name="Hugenholtz P."/>
            <person name="Kyrpides N.C."/>
            <person name="Klenk H.P."/>
            <person name="Land M."/>
        </authorList>
    </citation>
    <scope>NUCLEOTIDE SEQUENCE [LARGE SCALE GENOMIC DNA]</scope>
    <source>
        <strain evidence="3">ATCC 33931 / DSM 2075 / LMG 7858 / VKM B-1802 / 2st14</strain>
    </source>
</reference>
<evidence type="ECO:0000313" key="3">
    <source>
        <dbReference type="Proteomes" id="UP000009047"/>
    </source>
</evidence>
<evidence type="ECO:0000313" key="2">
    <source>
        <dbReference type="EMBL" id="ADK85646.1"/>
    </source>
</evidence>
<dbReference type="RefSeq" id="WP_013259085.1">
    <property type="nucleotide sequence ID" value="NC_014365.1"/>
</dbReference>
<dbReference type="Proteomes" id="UP000009047">
    <property type="component" value="Chromosome"/>
</dbReference>
<dbReference type="KEGG" id="dbr:Deba_2284"/>
<dbReference type="Pfam" id="PF09723">
    <property type="entry name" value="Zn_ribbon_8"/>
    <property type="match status" value="1"/>
</dbReference>
<evidence type="ECO:0000259" key="1">
    <source>
        <dbReference type="SMART" id="SM00834"/>
    </source>
</evidence>
<protein>
    <submittedName>
        <fullName evidence="2">Regulatory protein, FmdB family</fullName>
    </submittedName>
</protein>
<feature type="domain" description="Putative regulatory protein FmdB zinc ribbon" evidence="1">
    <location>
        <begin position="1"/>
        <end position="43"/>
    </location>
</feature>
<accession>E1QJA3</accession>
<keyword evidence="3" id="KW-1185">Reference proteome</keyword>
<dbReference type="HOGENOM" id="CLU_136025_4_0_7"/>
<sequence length="82" mass="8382">MPIYEFRCEGCGHEFELLSMKSDDALNAQCPVCKSPEISRLISAGSVVVGGGGPAGPAGGVQSRSCGERGSCASITLPGHTR</sequence>
<organism evidence="2 3">
    <name type="scientific">Desulfarculus baarsii (strain ATCC 33931 / DSM 2075 / LMG 7858 / VKM B-1802 / 2st14)</name>
    <dbReference type="NCBI Taxonomy" id="644282"/>
    <lineage>
        <taxon>Bacteria</taxon>
        <taxon>Pseudomonadati</taxon>
        <taxon>Thermodesulfobacteriota</taxon>
        <taxon>Desulfarculia</taxon>
        <taxon>Desulfarculales</taxon>
        <taxon>Desulfarculaceae</taxon>
        <taxon>Desulfarculus</taxon>
    </lineage>
</organism>
<dbReference type="AlphaFoldDB" id="E1QJA3"/>
<dbReference type="InterPro" id="IPR013429">
    <property type="entry name" value="Regulatory_FmdB_Zinc_ribbon"/>
</dbReference>
<name>E1QJA3_DESB2</name>
<dbReference type="NCBIfam" id="TIGR02605">
    <property type="entry name" value="CxxC_CxxC_SSSS"/>
    <property type="match status" value="1"/>
</dbReference>
<gene>
    <name evidence="2" type="ordered locus">Deba_2284</name>
</gene>
<dbReference type="STRING" id="644282.Deba_2284"/>
<proteinExistence type="predicted"/>
<dbReference type="SMART" id="SM00834">
    <property type="entry name" value="CxxC_CXXC_SSSS"/>
    <property type="match status" value="1"/>
</dbReference>
<dbReference type="EMBL" id="CP002085">
    <property type="protein sequence ID" value="ADK85646.1"/>
    <property type="molecule type" value="Genomic_DNA"/>
</dbReference>
<dbReference type="eggNOG" id="COG2331">
    <property type="taxonomic scope" value="Bacteria"/>
</dbReference>